<dbReference type="Gene3D" id="1.10.10.60">
    <property type="entry name" value="Homeodomain-like"/>
    <property type="match status" value="1"/>
</dbReference>
<accession>A0A1H8IZD3</accession>
<sequence length="171" mass="20232">MTELTKDLLKIISETAIKLNRADELKKQEEKHDRRIRNIRLLLKNYRALVLHSERIKDDLDCLDETSIHHLDVYTISLESIESIMKSQKKTVAMIEFVNDKINAYKKSCNKEELKYFKVLEMKYITPEKYSAQEIAERINVDRTTVSRYLSRAVDDLHVIIFGIEALQFER</sequence>
<dbReference type="EMBL" id="FODJ01000001">
    <property type="protein sequence ID" value="SEN73801.1"/>
    <property type="molecule type" value="Genomic_DNA"/>
</dbReference>
<organism evidence="1 2">
    <name type="scientific">Amphibacillus marinus</name>
    <dbReference type="NCBI Taxonomy" id="872970"/>
    <lineage>
        <taxon>Bacteria</taxon>
        <taxon>Bacillati</taxon>
        <taxon>Bacillota</taxon>
        <taxon>Bacilli</taxon>
        <taxon>Bacillales</taxon>
        <taxon>Bacillaceae</taxon>
        <taxon>Amphibacillus</taxon>
    </lineage>
</organism>
<dbReference type="AlphaFoldDB" id="A0A1H8IZD3"/>
<keyword evidence="2" id="KW-1185">Reference proteome</keyword>
<proteinExistence type="predicted"/>
<evidence type="ECO:0000313" key="2">
    <source>
        <dbReference type="Proteomes" id="UP000199300"/>
    </source>
</evidence>
<dbReference type="RefSeq" id="WP_091494974.1">
    <property type="nucleotide sequence ID" value="NZ_FODJ01000001.1"/>
</dbReference>
<dbReference type="Proteomes" id="UP000199300">
    <property type="component" value="Unassembled WGS sequence"/>
</dbReference>
<gene>
    <name evidence="1" type="ORF">SAMN04488134_101779</name>
</gene>
<reference evidence="1 2" key="1">
    <citation type="submission" date="2016-10" db="EMBL/GenBank/DDBJ databases">
        <authorList>
            <person name="de Groot N.N."/>
        </authorList>
    </citation>
    <scope>NUCLEOTIDE SEQUENCE [LARGE SCALE GENOMIC DNA]</scope>
    <source>
        <strain evidence="1 2">CGMCC 1.10434</strain>
    </source>
</reference>
<evidence type="ECO:0000313" key="1">
    <source>
        <dbReference type="EMBL" id="SEN73801.1"/>
    </source>
</evidence>
<name>A0A1H8IZD3_9BACI</name>
<dbReference type="SUPFAM" id="SSF88659">
    <property type="entry name" value="Sigma3 and sigma4 domains of RNA polymerase sigma factors"/>
    <property type="match status" value="1"/>
</dbReference>
<dbReference type="OrthoDB" id="2184390at2"/>
<protein>
    <submittedName>
        <fullName evidence="1">HTH domain-containing protein</fullName>
    </submittedName>
</protein>
<dbReference type="InterPro" id="IPR013324">
    <property type="entry name" value="RNA_pol_sigma_r3/r4-like"/>
</dbReference>